<dbReference type="InterPro" id="IPR021830">
    <property type="entry name" value="DUF3422"/>
</dbReference>
<name>A0AAU7FA56_9NEIS</name>
<feature type="transmembrane region" description="Helical" evidence="1">
    <location>
        <begin position="408"/>
        <end position="427"/>
    </location>
</feature>
<dbReference type="RefSeq" id="WP_348945031.1">
    <property type="nucleotide sequence ID" value="NZ_CP157355.1"/>
</dbReference>
<keyword evidence="1" id="KW-0472">Membrane</keyword>
<dbReference type="Pfam" id="PF11902">
    <property type="entry name" value="DUF3422"/>
    <property type="match status" value="1"/>
</dbReference>
<protein>
    <submittedName>
        <fullName evidence="2">DUF3422 domain-containing protein</fullName>
    </submittedName>
</protein>
<keyword evidence="1" id="KW-1133">Transmembrane helix</keyword>
<accession>A0AAU7FA56</accession>
<dbReference type="AlphaFoldDB" id="A0AAU7FA56"/>
<sequence>MPSTTASTRFEFRLREHSQRRTMARETHSSPYPHLPTPGRISHLAYLNHHLSLANEQWLIGQLARHYGQLPPEPHVNHFSLDLGHCRLLWMRYSEFSSLSVSAAFTEGEVPFACPALAELPADWLAQLPGNMLVAIHALVLPHTALPPTLPSLAKHYFAGNELVGAEIGDGAGMVYSDFQQAENGFVRYLLADRFMGRRQAGRMLQRLFDIESYRSLAMLAPPLADTISPELMAADRELAELTSSISHARAADEPQLLDRLTQLSAQIESALSQTDYRFSASHAYYEIVLRRLGELREFRIQGLQPFTQFLTRRLMPALEHCQVVARRQRELAERVSRATLLLRTRVDVTLEQQNQSILSAMSQRANLQLRLQETVEGLSVAAISYYVIGLLVYGLKGLKAAGVHLNVELTSALLIPLVVGVLVLGMRRVRRLAHRSSSSDLHS</sequence>
<proteinExistence type="predicted"/>
<keyword evidence="1" id="KW-0812">Transmembrane</keyword>
<evidence type="ECO:0000313" key="2">
    <source>
        <dbReference type="EMBL" id="XBM00691.1"/>
    </source>
</evidence>
<reference evidence="2" key="1">
    <citation type="submission" date="2024-05" db="EMBL/GenBank/DDBJ databases">
        <authorList>
            <person name="Yang L."/>
            <person name="Pan L."/>
        </authorList>
    </citation>
    <scope>NUCLEOTIDE SEQUENCE</scope>
    <source>
        <strain evidence="2">FCG-7</strain>
    </source>
</reference>
<gene>
    <name evidence="2" type="ORF">ABHF33_16820</name>
</gene>
<evidence type="ECO:0000256" key="1">
    <source>
        <dbReference type="SAM" id="Phobius"/>
    </source>
</evidence>
<dbReference type="KEGG" id="cmav:ABHF33_16820"/>
<dbReference type="EMBL" id="CP157355">
    <property type="protein sequence ID" value="XBM00691.1"/>
    <property type="molecule type" value="Genomic_DNA"/>
</dbReference>
<organism evidence="2">
    <name type="scientific">Chitinibacter mangrovi</name>
    <dbReference type="NCBI Taxonomy" id="3153927"/>
    <lineage>
        <taxon>Bacteria</taxon>
        <taxon>Pseudomonadati</taxon>
        <taxon>Pseudomonadota</taxon>
        <taxon>Betaproteobacteria</taxon>
        <taxon>Neisseriales</taxon>
        <taxon>Chitinibacteraceae</taxon>
        <taxon>Chitinibacter</taxon>
    </lineage>
</organism>